<protein>
    <recommendedName>
        <fullName evidence="9">Major facilitator superfamily (MFS) profile domain-containing protein</fullName>
    </recommendedName>
</protein>
<dbReference type="InterPro" id="IPR005828">
    <property type="entry name" value="MFS_sugar_transport-like"/>
</dbReference>
<dbReference type="InterPro" id="IPR020846">
    <property type="entry name" value="MFS_dom"/>
</dbReference>
<evidence type="ECO:0000256" key="8">
    <source>
        <dbReference type="SAM" id="Phobius"/>
    </source>
</evidence>
<dbReference type="PANTHER" id="PTHR48022">
    <property type="entry name" value="PLASTIDIC GLUCOSE TRANSPORTER 4"/>
    <property type="match status" value="1"/>
</dbReference>
<dbReference type="PROSITE" id="PS50850">
    <property type="entry name" value="MFS"/>
    <property type="match status" value="1"/>
</dbReference>
<feature type="transmembrane region" description="Helical" evidence="8">
    <location>
        <begin position="370"/>
        <end position="390"/>
    </location>
</feature>
<dbReference type="PROSITE" id="PS00217">
    <property type="entry name" value="SUGAR_TRANSPORT_2"/>
    <property type="match status" value="1"/>
</dbReference>
<dbReference type="InterPro" id="IPR003663">
    <property type="entry name" value="Sugar/inositol_transpt"/>
</dbReference>
<reference evidence="10 11" key="1">
    <citation type="submission" date="2023-08" db="EMBL/GenBank/DDBJ databases">
        <title>Black Yeasts Isolated from many extreme environments.</title>
        <authorList>
            <person name="Coleine C."/>
            <person name="Stajich J.E."/>
            <person name="Selbmann L."/>
        </authorList>
    </citation>
    <scope>NUCLEOTIDE SEQUENCE [LARGE SCALE GENOMIC DNA]</scope>
    <source>
        <strain evidence="10 11">CCFEE 5935</strain>
    </source>
</reference>
<feature type="transmembrane region" description="Helical" evidence="8">
    <location>
        <begin position="308"/>
        <end position="330"/>
    </location>
</feature>
<dbReference type="Proteomes" id="UP001337655">
    <property type="component" value="Unassembled WGS sequence"/>
</dbReference>
<feature type="transmembrane region" description="Helical" evidence="8">
    <location>
        <begin position="49"/>
        <end position="74"/>
    </location>
</feature>
<feature type="domain" description="Major facilitator superfamily (MFS) profile" evidence="9">
    <location>
        <begin position="52"/>
        <end position="494"/>
    </location>
</feature>
<keyword evidence="3 7" id="KW-0813">Transport</keyword>
<evidence type="ECO:0000259" key="9">
    <source>
        <dbReference type="PROSITE" id="PS50850"/>
    </source>
</evidence>
<feature type="transmembrane region" description="Helical" evidence="8">
    <location>
        <begin position="342"/>
        <end position="363"/>
    </location>
</feature>
<dbReference type="EMBL" id="JAVRRT010000002">
    <property type="protein sequence ID" value="KAK5174065.1"/>
    <property type="molecule type" value="Genomic_DNA"/>
</dbReference>
<feature type="transmembrane region" description="Helical" evidence="8">
    <location>
        <begin position="153"/>
        <end position="176"/>
    </location>
</feature>
<dbReference type="AlphaFoldDB" id="A0AAV9PK90"/>
<evidence type="ECO:0000256" key="7">
    <source>
        <dbReference type="RuleBase" id="RU003346"/>
    </source>
</evidence>
<evidence type="ECO:0000256" key="5">
    <source>
        <dbReference type="ARBA" id="ARBA00022989"/>
    </source>
</evidence>
<dbReference type="FunFam" id="1.20.1250.20:FF:000078">
    <property type="entry name" value="MFS maltose transporter, putative"/>
    <property type="match status" value="1"/>
</dbReference>
<proteinExistence type="inferred from homology"/>
<dbReference type="SUPFAM" id="SSF103473">
    <property type="entry name" value="MFS general substrate transporter"/>
    <property type="match status" value="1"/>
</dbReference>
<feature type="transmembrane region" description="Helical" evidence="8">
    <location>
        <begin position="472"/>
        <end position="488"/>
    </location>
</feature>
<name>A0AAV9PK90_9PEZI</name>
<feature type="transmembrane region" description="Helical" evidence="8">
    <location>
        <begin position="130"/>
        <end position="147"/>
    </location>
</feature>
<dbReference type="RefSeq" id="XP_064662734.1">
    <property type="nucleotide sequence ID" value="XM_064798407.1"/>
</dbReference>
<comment type="similarity">
    <text evidence="2 7">Belongs to the major facilitator superfamily. Sugar transporter (TC 2.A.1.1) family.</text>
</comment>
<keyword evidence="6 8" id="KW-0472">Membrane</keyword>
<dbReference type="PANTHER" id="PTHR48022:SF83">
    <property type="entry name" value="MAJOR FACILITATOR SUPERFAMILY (MFS) PROFILE DOMAIN-CONTAINING PROTEIN"/>
    <property type="match status" value="1"/>
</dbReference>
<evidence type="ECO:0000256" key="6">
    <source>
        <dbReference type="ARBA" id="ARBA00023136"/>
    </source>
</evidence>
<keyword evidence="5 8" id="KW-1133">Transmembrane helix</keyword>
<dbReference type="InterPro" id="IPR036259">
    <property type="entry name" value="MFS_trans_sf"/>
</dbReference>
<dbReference type="GO" id="GO:0016020">
    <property type="term" value="C:membrane"/>
    <property type="evidence" value="ECO:0007669"/>
    <property type="project" value="UniProtKB-SubCell"/>
</dbReference>
<comment type="caution">
    <text evidence="10">The sequence shown here is derived from an EMBL/GenBank/DDBJ whole genome shotgun (WGS) entry which is preliminary data.</text>
</comment>
<feature type="transmembrane region" description="Helical" evidence="8">
    <location>
        <begin position="443"/>
        <end position="460"/>
    </location>
</feature>
<keyword evidence="4 8" id="KW-0812">Transmembrane</keyword>
<dbReference type="InterPro" id="IPR050360">
    <property type="entry name" value="MFS_Sugar_Transporters"/>
</dbReference>
<evidence type="ECO:0000256" key="3">
    <source>
        <dbReference type="ARBA" id="ARBA00022448"/>
    </source>
</evidence>
<gene>
    <name evidence="10" type="ORF">LTR77_001145</name>
</gene>
<feature type="transmembrane region" description="Helical" evidence="8">
    <location>
        <begin position="103"/>
        <end position="123"/>
    </location>
</feature>
<dbReference type="InterPro" id="IPR005829">
    <property type="entry name" value="Sugar_transporter_CS"/>
</dbReference>
<evidence type="ECO:0000256" key="1">
    <source>
        <dbReference type="ARBA" id="ARBA00004141"/>
    </source>
</evidence>
<dbReference type="NCBIfam" id="TIGR00879">
    <property type="entry name" value="SP"/>
    <property type="match status" value="1"/>
</dbReference>
<evidence type="ECO:0000256" key="4">
    <source>
        <dbReference type="ARBA" id="ARBA00022692"/>
    </source>
</evidence>
<evidence type="ECO:0000313" key="11">
    <source>
        <dbReference type="Proteomes" id="UP001337655"/>
    </source>
</evidence>
<evidence type="ECO:0000313" key="10">
    <source>
        <dbReference type="EMBL" id="KAK5174065.1"/>
    </source>
</evidence>
<feature type="transmembrane region" description="Helical" evidence="8">
    <location>
        <begin position="188"/>
        <end position="211"/>
    </location>
</feature>
<organism evidence="10 11">
    <name type="scientific">Saxophila tyrrhenica</name>
    <dbReference type="NCBI Taxonomy" id="1690608"/>
    <lineage>
        <taxon>Eukaryota</taxon>
        <taxon>Fungi</taxon>
        <taxon>Dikarya</taxon>
        <taxon>Ascomycota</taxon>
        <taxon>Pezizomycotina</taxon>
        <taxon>Dothideomycetes</taxon>
        <taxon>Dothideomycetidae</taxon>
        <taxon>Mycosphaerellales</taxon>
        <taxon>Extremaceae</taxon>
        <taxon>Saxophila</taxon>
    </lineage>
</organism>
<feature type="transmembrane region" description="Helical" evidence="8">
    <location>
        <begin position="217"/>
        <end position="239"/>
    </location>
</feature>
<evidence type="ECO:0000256" key="2">
    <source>
        <dbReference type="ARBA" id="ARBA00010992"/>
    </source>
</evidence>
<dbReference type="GeneID" id="89922493"/>
<dbReference type="Gene3D" id="1.20.1250.20">
    <property type="entry name" value="MFS general substrate transporter like domains"/>
    <property type="match status" value="1"/>
</dbReference>
<comment type="subcellular location">
    <subcellularLocation>
        <location evidence="1">Membrane</location>
        <topology evidence="1">Multi-pass membrane protein</topology>
    </subcellularLocation>
</comment>
<dbReference type="PRINTS" id="PR00171">
    <property type="entry name" value="SUGRTRNSPORT"/>
</dbReference>
<feature type="transmembrane region" description="Helical" evidence="8">
    <location>
        <begin position="402"/>
        <end position="422"/>
    </location>
</feature>
<accession>A0AAV9PK90</accession>
<sequence>MANEKEDVPIEKAAAAHIEGSSDTKEAKIANQAEHETTLWQALKENKKAALWSAIISLTIIMEGYDVGLIYQFFAYPSFAETFGQYDASTDSYQVSGPWQAGLANGANCGIIIGGFLNGFLSARYGYKKVILWSLFFMNWFIFLPFFSQTPQVLLVGQILCGLTWGVFATTGPAYASEVCPLALRGYLTCYVNLCWAIGQLIAAGVLYGLLDLRGQWSYRVCYALQWVWPIPLFIIILFGPESPWYLIRNDRVEDAYKALKKLDNKGEDSHRRTIAQIMHTLKIEESMESGSSYFDCFRGTDRRRTEVVCMTFAGQVLSGSTFAYGPTYFFQQAGISTDKSYQIAVGGTGVAFVGTVISWFLLSKFGRRTLYVGGLAIDCLILLIVGILASASESSGAKWGQAALCLLWLFVYSSTVGPICYTIISETSSLRLRAKSVCLSRNIYNITQIIANIIEPYLINPTEANLKGETAYFWFATAFCALVWAFFRLPECRGRTYEELDVMFHQKVPARKFAKYQVDAYDNELTGKE</sequence>
<dbReference type="GO" id="GO:0005351">
    <property type="term" value="F:carbohydrate:proton symporter activity"/>
    <property type="evidence" value="ECO:0007669"/>
    <property type="project" value="TreeGrafter"/>
</dbReference>
<keyword evidence="11" id="KW-1185">Reference proteome</keyword>
<dbReference type="Pfam" id="PF00083">
    <property type="entry name" value="Sugar_tr"/>
    <property type="match status" value="1"/>
</dbReference>